<dbReference type="RefSeq" id="WP_160610509.1">
    <property type="nucleotide sequence ID" value="NZ_WTZA01000001.1"/>
</dbReference>
<evidence type="ECO:0000313" key="3">
    <source>
        <dbReference type="EMBL" id="MXO74781.1"/>
    </source>
</evidence>
<keyword evidence="4" id="KW-1185">Reference proteome</keyword>
<dbReference type="Pfam" id="PF16793">
    <property type="entry name" value="RepB_primase"/>
    <property type="match status" value="1"/>
</dbReference>
<feature type="region of interest" description="Disordered" evidence="1">
    <location>
        <begin position="1"/>
        <end position="52"/>
    </location>
</feature>
<protein>
    <recommendedName>
        <fullName evidence="2">RepB-like DNA primase domain-containing protein</fullName>
    </recommendedName>
</protein>
<gene>
    <name evidence="3" type="ORF">GRI40_06045</name>
</gene>
<dbReference type="Proteomes" id="UP000439522">
    <property type="component" value="Unassembled WGS sequence"/>
</dbReference>
<evidence type="ECO:0000259" key="2">
    <source>
        <dbReference type="Pfam" id="PF16793"/>
    </source>
</evidence>
<evidence type="ECO:0000313" key="4">
    <source>
        <dbReference type="Proteomes" id="UP000439522"/>
    </source>
</evidence>
<dbReference type="OrthoDB" id="123525at2"/>
<reference evidence="3 4" key="1">
    <citation type="submission" date="2019-12" db="EMBL/GenBank/DDBJ databases">
        <title>Genomic-based taxomic classification of the family Erythrobacteraceae.</title>
        <authorList>
            <person name="Xu L."/>
        </authorList>
    </citation>
    <scope>NUCLEOTIDE SEQUENCE [LARGE SCALE GENOMIC DNA]</scope>
    <source>
        <strain evidence="3 4">100921-2</strain>
    </source>
</reference>
<name>A0A6I4TBR6_9SPHN</name>
<feature type="region of interest" description="Disordered" evidence="1">
    <location>
        <begin position="853"/>
        <end position="880"/>
    </location>
</feature>
<proteinExistence type="predicted"/>
<feature type="domain" description="RepB-like DNA primase" evidence="2">
    <location>
        <begin position="124"/>
        <end position="251"/>
    </location>
</feature>
<sequence>MADDQTLPNDNAHPVTSRAAHLRAPKTRSPQAAVDQAPEAGRAGKGGEAGAPPIALTNSDFLAVVFRHLPDGAHAAVAAKAGDPGQGGWQPHDAVRVEAVCEAGLNNYFNCSSFHAAADGSIKARKDCAAAYHALVLDDVGTKAGQPPIGVTPTWALETSEGNFQLGFVLAQPETSSELIEDAQQAVAGAGLCDAGALGLARWVRLPNGVNGKAKHRDERGSPFQCRLTEWNPDVEYDLEDLVDRLVPDRTTQPARVPVAGSPRQRLARNAVPGISPEVFIPASPENPVVAALKTAGLHKTEKEPGKHDITCPWVAEHTGPDNGACFFEPSRAHPLGGFKCHHSHSDRYKLKDLLELFELNRSDVRNRPRIRTVEGELESMVNAAQLVLADTGQYFQAGGLIVKVGTDPVTGGVGLVPQTDADLTLALSGAAEWERYDKSSPQNWVRTNPQPNVIRLLLQMQTYDHLPALRGIARQPMLGRDGRLVTASGYDPRSQLYCAFEGAAFKRAEPTEANARAALGRLSELLREFRFATPRDKATALAAMFTAALRPGLGRAPAFHIRAPSPGSGKSLLSDVIARFAGAGHPAKVSYPRSEEEATKVLLAALIEAPAVIDFDDMALDWRPFGAVNRLLTSPTMTDRILGVSKMATVSTDVLVLGSGNNTGPTGDLCRRVVVIDLDTGDESPVTIRYEGDPLAAVEANREAYVADVLTVVEAWLAAGSPKSDISPLASYGGRWSELCRQPLVWLGLDDPAEGLIEQLRDDPDVVALGRLLHAWHARLASKPVTLRVLVADAEGDLLEALEDLPFVEGGPVNKMKLGHYLKRNCGRPVGGLRLEKAESRERNAWRVVEVGGSATLVPPPSPGLPASNSPREGQRSFD</sequence>
<organism evidence="3 4">
    <name type="scientific">Tsuneonella aeria</name>
    <dbReference type="NCBI Taxonomy" id="1837929"/>
    <lineage>
        <taxon>Bacteria</taxon>
        <taxon>Pseudomonadati</taxon>
        <taxon>Pseudomonadota</taxon>
        <taxon>Alphaproteobacteria</taxon>
        <taxon>Sphingomonadales</taxon>
        <taxon>Erythrobacteraceae</taxon>
        <taxon>Tsuneonella</taxon>
    </lineage>
</organism>
<dbReference type="AlphaFoldDB" id="A0A6I4TBR6"/>
<dbReference type="InterPro" id="IPR039459">
    <property type="entry name" value="RepB-like_DNA_primase_dom"/>
</dbReference>
<dbReference type="Gene3D" id="3.30.70.1790">
    <property type="entry name" value="RepB DNA-primase, N-terminal domain"/>
    <property type="match status" value="1"/>
</dbReference>
<comment type="caution">
    <text evidence="3">The sequence shown here is derived from an EMBL/GenBank/DDBJ whole genome shotgun (WGS) entry which is preliminary data.</text>
</comment>
<accession>A0A6I4TBR6</accession>
<evidence type="ECO:0000256" key="1">
    <source>
        <dbReference type="SAM" id="MobiDB-lite"/>
    </source>
</evidence>
<dbReference type="EMBL" id="WTZA01000001">
    <property type="protein sequence ID" value="MXO74781.1"/>
    <property type="molecule type" value="Genomic_DNA"/>
</dbReference>